<feature type="region of interest" description="Disordered" evidence="1">
    <location>
        <begin position="80"/>
        <end position="107"/>
    </location>
</feature>
<proteinExistence type="predicted"/>
<comment type="caution">
    <text evidence="2">The sequence shown here is derived from an EMBL/GenBank/DDBJ whole genome shotgun (WGS) entry which is preliminary data.</text>
</comment>
<accession>A0A9Q0NDF7</accession>
<dbReference type="Proteomes" id="UP001151699">
    <property type="component" value="Chromosome A"/>
</dbReference>
<dbReference type="AlphaFoldDB" id="A0A9Q0NDF7"/>
<evidence type="ECO:0000256" key="1">
    <source>
        <dbReference type="SAM" id="MobiDB-lite"/>
    </source>
</evidence>
<protein>
    <submittedName>
        <fullName evidence="2">Uncharacterized protein</fullName>
    </submittedName>
</protein>
<feature type="compositionally biased region" description="Acidic residues" evidence="1">
    <location>
        <begin position="83"/>
        <end position="98"/>
    </location>
</feature>
<evidence type="ECO:0000313" key="2">
    <source>
        <dbReference type="EMBL" id="KAJ6648270.1"/>
    </source>
</evidence>
<evidence type="ECO:0000313" key="3">
    <source>
        <dbReference type="Proteomes" id="UP001151699"/>
    </source>
</evidence>
<sequence length="222" mass="25375">MIVFSQEAYLKAAALLKWLVTCNQLFSEVEQESFLEMIKTLNIHAETISQSTVKHEHRVRCLAHILNLSVQDILTTLKIEPNTETDDSDDESVEDNNDGESNISSNPTIEKLRKLVKNIQSPFSCHFTVTEQFSNSNKPRRISRSKSMQGLPFDRDILSSTLNENTEEVNLEEEIDTVEPIEVDVSNIEHQLREEQEKPELQVILYGSKPAKKQNQQSCTET</sequence>
<dbReference type="EMBL" id="WJQU01000001">
    <property type="protein sequence ID" value="KAJ6648270.1"/>
    <property type="molecule type" value="Genomic_DNA"/>
</dbReference>
<reference evidence="2" key="1">
    <citation type="submission" date="2022-07" db="EMBL/GenBank/DDBJ databases">
        <authorList>
            <person name="Trinca V."/>
            <person name="Uliana J.V.C."/>
            <person name="Torres T.T."/>
            <person name="Ward R.J."/>
            <person name="Monesi N."/>
        </authorList>
    </citation>
    <scope>NUCLEOTIDE SEQUENCE</scope>
    <source>
        <strain evidence="2">HSMRA1968</strain>
        <tissue evidence="2">Whole embryos</tissue>
    </source>
</reference>
<gene>
    <name evidence="2" type="ORF">Bhyg_03498</name>
</gene>
<keyword evidence="3" id="KW-1185">Reference proteome</keyword>
<organism evidence="2 3">
    <name type="scientific">Pseudolycoriella hygida</name>
    <dbReference type="NCBI Taxonomy" id="35572"/>
    <lineage>
        <taxon>Eukaryota</taxon>
        <taxon>Metazoa</taxon>
        <taxon>Ecdysozoa</taxon>
        <taxon>Arthropoda</taxon>
        <taxon>Hexapoda</taxon>
        <taxon>Insecta</taxon>
        <taxon>Pterygota</taxon>
        <taxon>Neoptera</taxon>
        <taxon>Endopterygota</taxon>
        <taxon>Diptera</taxon>
        <taxon>Nematocera</taxon>
        <taxon>Sciaroidea</taxon>
        <taxon>Sciaridae</taxon>
        <taxon>Pseudolycoriella</taxon>
    </lineage>
</organism>
<name>A0A9Q0NDF7_9DIPT</name>